<protein>
    <submittedName>
        <fullName evidence="1">Uncharacterized protein</fullName>
    </submittedName>
</protein>
<keyword evidence="2" id="KW-1185">Reference proteome</keyword>
<dbReference type="KEGG" id="mru:mru_0264"/>
<gene>
    <name evidence="1" type="ordered locus">mru_0264</name>
</gene>
<name>D3DZU0_METRM</name>
<dbReference type="HOGENOM" id="CLU_2678986_0_0_2"/>
<reference evidence="1 2" key="1">
    <citation type="journal article" date="2010" name="PLoS ONE">
        <title>The genome sequence of the rumen methanogen Methanobrevibacter ruminantium reveals new possibilities for controlling ruminant methane emissions.</title>
        <authorList>
            <person name="Leahy S.C."/>
            <person name="Kelly W.J."/>
            <person name="Altermann E."/>
            <person name="Ronimus R.S."/>
            <person name="Yeoman C.J."/>
            <person name="Pacheco D.M."/>
            <person name="Li D."/>
            <person name="Kong Z."/>
            <person name="McTavish S."/>
            <person name="Sang C."/>
            <person name="Lambie S.C."/>
            <person name="Janssen P.H."/>
            <person name="Dey D."/>
            <person name="Attwood G.T."/>
        </authorList>
    </citation>
    <scope>NUCLEOTIDE SEQUENCE [LARGE SCALE GENOMIC DNA]</scope>
    <source>
        <strain evidence="2">ATCC 35063 / DSM 1093 / JCM 13430 / OCM 146 / M1</strain>
    </source>
</reference>
<evidence type="ECO:0000313" key="1">
    <source>
        <dbReference type="EMBL" id="ADC46116.1"/>
    </source>
</evidence>
<dbReference type="Proteomes" id="UP000008680">
    <property type="component" value="Chromosome"/>
</dbReference>
<dbReference type="STRING" id="634498.mru_0264"/>
<dbReference type="AlphaFoldDB" id="D3DZU0"/>
<dbReference type="PATRIC" id="fig|634498.28.peg.267"/>
<proteinExistence type="predicted"/>
<sequence length="74" mass="8482">MVAEMVENIRKGEGDGYSIYPPFSCIVFLQGKKYSECCCKAEARDQKFALVNLVGFRREDVKVIDPRTNEELFV</sequence>
<evidence type="ECO:0000313" key="2">
    <source>
        <dbReference type="Proteomes" id="UP000008680"/>
    </source>
</evidence>
<organism evidence="1 2">
    <name type="scientific">Methanobrevibacter ruminantium (strain ATCC 35063 / DSM 1093 / JCM 13430 / OCM 146 / M1)</name>
    <name type="common">Methanobacterium ruminantium</name>
    <dbReference type="NCBI Taxonomy" id="634498"/>
    <lineage>
        <taxon>Archaea</taxon>
        <taxon>Methanobacteriati</taxon>
        <taxon>Methanobacteriota</taxon>
        <taxon>Methanomada group</taxon>
        <taxon>Methanobacteria</taxon>
        <taxon>Methanobacteriales</taxon>
        <taxon>Methanobacteriaceae</taxon>
        <taxon>Methanobrevibacter</taxon>
    </lineage>
</organism>
<dbReference type="EMBL" id="CP001719">
    <property type="protein sequence ID" value="ADC46116.1"/>
    <property type="molecule type" value="Genomic_DNA"/>
</dbReference>
<dbReference type="GeneID" id="8769904"/>
<accession>D3DZU0</accession>
<dbReference type="RefSeq" id="WP_012955072.1">
    <property type="nucleotide sequence ID" value="NC_013790.1"/>
</dbReference>